<dbReference type="WBParaSite" id="GPUH_0001782901-mRNA-1">
    <property type="protein sequence ID" value="GPUH_0001782901-mRNA-1"/>
    <property type="gene ID" value="GPUH_0001782901"/>
</dbReference>
<reference evidence="5 6" key="2">
    <citation type="submission" date="2018-11" db="EMBL/GenBank/DDBJ databases">
        <authorList>
            <consortium name="Pathogen Informatics"/>
        </authorList>
    </citation>
    <scope>NUCLEOTIDE SEQUENCE [LARGE SCALE GENOMIC DNA]</scope>
</reference>
<dbReference type="GO" id="GO:0003723">
    <property type="term" value="F:RNA binding"/>
    <property type="evidence" value="ECO:0007669"/>
    <property type="project" value="UniProtKB-KW"/>
</dbReference>
<evidence type="ECO:0000256" key="2">
    <source>
        <dbReference type="ARBA" id="ARBA00022540"/>
    </source>
</evidence>
<gene>
    <name evidence="5" type="ORF">GPUH_LOCUS17805</name>
</gene>
<evidence type="ECO:0000256" key="1">
    <source>
        <dbReference type="ARBA" id="ARBA00022490"/>
    </source>
</evidence>
<keyword evidence="3" id="KW-0694">RNA-binding</keyword>
<reference evidence="7" key="1">
    <citation type="submission" date="2016-06" db="UniProtKB">
        <authorList>
            <consortium name="WormBaseParasite"/>
        </authorList>
    </citation>
    <scope>IDENTIFICATION</scope>
</reference>
<organism evidence="7">
    <name type="scientific">Gongylonema pulchrum</name>
    <dbReference type="NCBI Taxonomy" id="637853"/>
    <lineage>
        <taxon>Eukaryota</taxon>
        <taxon>Metazoa</taxon>
        <taxon>Ecdysozoa</taxon>
        <taxon>Nematoda</taxon>
        <taxon>Chromadorea</taxon>
        <taxon>Rhabditida</taxon>
        <taxon>Spirurina</taxon>
        <taxon>Spiruromorpha</taxon>
        <taxon>Spiruroidea</taxon>
        <taxon>Gongylonematidae</taxon>
        <taxon>Gongylonema</taxon>
    </lineage>
</organism>
<evidence type="ECO:0000313" key="7">
    <source>
        <dbReference type="WBParaSite" id="GPUH_0001782901-mRNA-1"/>
    </source>
</evidence>
<dbReference type="AlphaFoldDB" id="A0A183EA14"/>
<accession>A0A183EA14</accession>
<dbReference type="GO" id="GO:0003743">
    <property type="term" value="F:translation initiation factor activity"/>
    <property type="evidence" value="ECO:0007669"/>
    <property type="project" value="UniProtKB-KW"/>
</dbReference>
<dbReference type="Proteomes" id="UP000271098">
    <property type="component" value="Unassembled WGS sequence"/>
</dbReference>
<protein>
    <submittedName>
        <fullName evidence="7">Eukaryotic translation initiation factor 3 subunit p66</fullName>
    </submittedName>
</protein>
<evidence type="ECO:0000313" key="6">
    <source>
        <dbReference type="Proteomes" id="UP000271098"/>
    </source>
</evidence>
<dbReference type="InterPro" id="IPR007783">
    <property type="entry name" value="eIF3d"/>
</dbReference>
<dbReference type="GO" id="GO:0005852">
    <property type="term" value="C:eukaryotic translation initiation factor 3 complex"/>
    <property type="evidence" value="ECO:0007669"/>
    <property type="project" value="InterPro"/>
</dbReference>
<evidence type="ECO:0000256" key="4">
    <source>
        <dbReference type="ARBA" id="ARBA00022917"/>
    </source>
</evidence>
<proteinExistence type="predicted"/>
<evidence type="ECO:0000313" key="5">
    <source>
        <dbReference type="EMBL" id="VDN30488.1"/>
    </source>
</evidence>
<keyword evidence="1" id="KW-0963">Cytoplasm</keyword>
<keyword evidence="4" id="KW-0648">Protein biosynthesis</keyword>
<evidence type="ECO:0000256" key="3">
    <source>
        <dbReference type="ARBA" id="ARBA00022884"/>
    </source>
</evidence>
<dbReference type="Pfam" id="PF05091">
    <property type="entry name" value="eIF-3_zeta"/>
    <property type="match status" value="1"/>
</dbReference>
<dbReference type="OrthoDB" id="16538at2759"/>
<dbReference type="EMBL" id="UYRT01085720">
    <property type="protein sequence ID" value="VDN30488.1"/>
    <property type="molecule type" value="Genomic_DNA"/>
</dbReference>
<sequence length="145" mass="16783">MLLLQELIDMAILIHRVQLARSMTMCTMRKMQRSSLWTPASHNDQTCKKVDGCVNSSSSIDGSCKKRMSEGFKQIMGKTRRLSEVLRSKLPLINGHRYGQLYYYDKAFDRVTVRTEKPLQRCGGTFYNLTTTEDPIIQKVCFFFI</sequence>
<name>A0A183EA14_9BILA</name>
<keyword evidence="2" id="KW-0396">Initiation factor</keyword>
<keyword evidence="6" id="KW-1185">Reference proteome</keyword>